<name>A0AAR5QH55_DENPD</name>
<organism evidence="1 2">
    <name type="scientific">Dendroctonus ponderosae</name>
    <name type="common">Mountain pine beetle</name>
    <dbReference type="NCBI Taxonomy" id="77166"/>
    <lineage>
        <taxon>Eukaryota</taxon>
        <taxon>Metazoa</taxon>
        <taxon>Ecdysozoa</taxon>
        <taxon>Arthropoda</taxon>
        <taxon>Hexapoda</taxon>
        <taxon>Insecta</taxon>
        <taxon>Pterygota</taxon>
        <taxon>Neoptera</taxon>
        <taxon>Endopterygota</taxon>
        <taxon>Coleoptera</taxon>
        <taxon>Polyphaga</taxon>
        <taxon>Cucujiformia</taxon>
        <taxon>Curculionidae</taxon>
        <taxon>Scolytinae</taxon>
        <taxon>Dendroctonus</taxon>
    </lineage>
</organism>
<evidence type="ECO:0008006" key="3">
    <source>
        <dbReference type="Google" id="ProtNLM"/>
    </source>
</evidence>
<dbReference type="AlphaFoldDB" id="A0AAR5QH55"/>
<reference evidence="1" key="2">
    <citation type="submission" date="2024-08" db="UniProtKB">
        <authorList>
            <consortium name="EnsemblMetazoa"/>
        </authorList>
    </citation>
    <scope>IDENTIFICATION</scope>
</reference>
<evidence type="ECO:0000313" key="2">
    <source>
        <dbReference type="Proteomes" id="UP000019118"/>
    </source>
</evidence>
<sequence>MKESRFSLDAQDGRGWNQTNNFQATAIKPSAPPHEPWDPFWWSPTALGFASYYNAARLQPGYPALLSPRVQSQSTCSISRPISATGLASFGAQHADFGCSSAAVVGKPPKALQRKSGAMEKSTLPLDNGVNATFTSPVASQVSVIAPYAQSQYDLLIFYFFLKRKP</sequence>
<dbReference type="EnsemblMetazoa" id="XM_019916928.1">
    <property type="protein sequence ID" value="XP_019772487.1"/>
    <property type="gene ID" value="LOC109546092"/>
</dbReference>
<protein>
    <recommendedName>
        <fullName evidence="3">OAR domain-containing protein</fullName>
    </recommendedName>
</protein>
<keyword evidence="2" id="KW-1185">Reference proteome</keyword>
<dbReference type="Proteomes" id="UP000019118">
    <property type="component" value="Unassembled WGS sequence"/>
</dbReference>
<proteinExistence type="predicted"/>
<accession>A0AAR5QH55</accession>
<reference evidence="2" key="1">
    <citation type="journal article" date="2013" name="Genome Biol.">
        <title>Draft genome of the mountain pine beetle, Dendroctonus ponderosae Hopkins, a major forest pest.</title>
        <authorList>
            <person name="Keeling C.I."/>
            <person name="Yuen M.M."/>
            <person name="Liao N.Y."/>
            <person name="Docking T.R."/>
            <person name="Chan S.K."/>
            <person name="Taylor G.A."/>
            <person name="Palmquist D.L."/>
            <person name="Jackman S.D."/>
            <person name="Nguyen A."/>
            <person name="Li M."/>
            <person name="Henderson H."/>
            <person name="Janes J.K."/>
            <person name="Zhao Y."/>
            <person name="Pandoh P."/>
            <person name="Moore R."/>
            <person name="Sperling F.A."/>
            <person name="Huber D.P."/>
            <person name="Birol I."/>
            <person name="Jones S.J."/>
            <person name="Bohlmann J."/>
        </authorList>
    </citation>
    <scope>NUCLEOTIDE SEQUENCE</scope>
</reference>
<evidence type="ECO:0000313" key="1">
    <source>
        <dbReference type="EnsemblMetazoa" id="XP_019772487.1"/>
    </source>
</evidence>